<gene>
    <name evidence="2" type="ORF">JL111_16240</name>
</gene>
<reference evidence="2 3" key="1">
    <citation type="submission" date="2021-01" db="EMBL/GenBank/DDBJ databases">
        <title>011410 draft genome.</title>
        <authorList>
            <person name="Lang L."/>
        </authorList>
    </citation>
    <scope>NUCLEOTIDE SEQUENCE [LARGE SCALE GENOMIC DNA]</scope>
    <source>
        <strain evidence="2 3">KCTC 42845</strain>
    </source>
</reference>
<evidence type="ECO:0000256" key="1">
    <source>
        <dbReference type="SAM" id="MobiDB-lite"/>
    </source>
</evidence>
<evidence type="ECO:0000313" key="3">
    <source>
        <dbReference type="Proteomes" id="UP000644749"/>
    </source>
</evidence>
<protein>
    <submittedName>
        <fullName evidence="2">Uncharacterized protein</fullName>
    </submittedName>
</protein>
<sequence>MAVRLPASSKRSKHQPIGEYPVDHREQDPEDAEASRKIAEEAGFPWKKNHYSEQ</sequence>
<organism evidence="2 3">
    <name type="scientific">Paracoccus aerius</name>
    <dbReference type="NCBI Taxonomy" id="1915382"/>
    <lineage>
        <taxon>Bacteria</taxon>
        <taxon>Pseudomonadati</taxon>
        <taxon>Pseudomonadota</taxon>
        <taxon>Alphaproteobacteria</taxon>
        <taxon>Rhodobacterales</taxon>
        <taxon>Paracoccaceae</taxon>
        <taxon>Paracoccus</taxon>
    </lineage>
</organism>
<proteinExistence type="predicted"/>
<dbReference type="Proteomes" id="UP000644749">
    <property type="component" value="Unassembled WGS sequence"/>
</dbReference>
<name>A0ABS1S8H2_9RHOB</name>
<feature type="region of interest" description="Disordered" evidence="1">
    <location>
        <begin position="1"/>
        <end position="54"/>
    </location>
</feature>
<dbReference type="RefSeq" id="WP_158248114.1">
    <property type="nucleotide sequence ID" value="NZ_BNCL01000019.1"/>
</dbReference>
<accession>A0ABS1S8H2</accession>
<evidence type="ECO:0000313" key="2">
    <source>
        <dbReference type="EMBL" id="MBL3675032.1"/>
    </source>
</evidence>
<feature type="compositionally biased region" description="Basic and acidic residues" evidence="1">
    <location>
        <begin position="21"/>
        <end position="40"/>
    </location>
</feature>
<comment type="caution">
    <text evidence="2">The sequence shown here is derived from an EMBL/GenBank/DDBJ whole genome shotgun (WGS) entry which is preliminary data.</text>
</comment>
<dbReference type="EMBL" id="JAESHT010000016">
    <property type="protein sequence ID" value="MBL3675032.1"/>
    <property type="molecule type" value="Genomic_DNA"/>
</dbReference>
<keyword evidence="3" id="KW-1185">Reference proteome</keyword>